<dbReference type="OrthoDB" id="9792663at2"/>
<protein>
    <recommendedName>
        <fullName evidence="3 12">Ribokinase</fullName>
        <shortName evidence="12">RK</shortName>
        <ecNumber evidence="2 12">2.7.1.15</ecNumber>
    </recommendedName>
</protein>
<keyword evidence="5 12" id="KW-0479">Metal-binding</keyword>
<feature type="binding site" evidence="12">
    <location>
        <position position="134"/>
    </location>
    <ligand>
        <name>substrate</name>
    </ligand>
</feature>
<keyword evidence="15" id="KW-1185">Reference proteome</keyword>
<dbReference type="Gene3D" id="3.40.1190.20">
    <property type="match status" value="1"/>
</dbReference>
<dbReference type="PANTHER" id="PTHR10584:SF166">
    <property type="entry name" value="RIBOKINASE"/>
    <property type="match status" value="1"/>
</dbReference>
<dbReference type="GO" id="GO:0005829">
    <property type="term" value="C:cytosol"/>
    <property type="evidence" value="ECO:0007669"/>
    <property type="project" value="TreeGrafter"/>
</dbReference>
<keyword evidence="11 12" id="KW-0119">Carbohydrate metabolism</keyword>
<comment type="subcellular location">
    <subcellularLocation>
        <location evidence="12">Cytoplasm</location>
    </subcellularLocation>
</comment>
<dbReference type="GO" id="GO:0005524">
    <property type="term" value="F:ATP binding"/>
    <property type="evidence" value="ECO:0007669"/>
    <property type="project" value="UniProtKB-UniRule"/>
</dbReference>
<feature type="binding site" evidence="12">
    <location>
        <position position="284"/>
    </location>
    <ligand>
        <name>K(+)</name>
        <dbReference type="ChEBI" id="CHEBI:29103"/>
    </ligand>
</feature>
<dbReference type="HAMAP" id="MF_01987">
    <property type="entry name" value="Ribokinase"/>
    <property type="match status" value="1"/>
</dbReference>
<keyword evidence="10 12" id="KW-0630">Potassium</keyword>
<sequence>MITVFGSINLDLVVVLPRLPKAGETVSGPDHQTFPGGKGANQALAARRAGADVRMIGAVGQDAFGALALSNMRSADVDLAGVRSLTGSTGLALIGVDAAGENQIIVASGANARVDSSWLVGGSNAGGLLMLQGEIPFPETERSIGHARNAGADVFWNPAPVPSEDLSGLLEGITTLVVNEGEAADIASRLGISGDPDAFVDRLADETHAIVVTLGARGVLAGKGPDRIQIGSPDIEPVDTTGAGDAFCGALAAALDAGTAFERALREGVAAGALACTATGAQSSAPAKEDISRLADQIV</sequence>
<dbReference type="AlphaFoldDB" id="A0A0M7B1W1"/>
<name>A0A0M7B1W1_9HYPH</name>
<evidence type="ECO:0000256" key="11">
    <source>
        <dbReference type="ARBA" id="ARBA00023277"/>
    </source>
</evidence>
<feature type="domain" description="Carbohydrate kinase PfkB" evidence="13">
    <location>
        <begin position="2"/>
        <end position="287"/>
    </location>
</feature>
<dbReference type="GO" id="GO:0046872">
    <property type="term" value="F:metal ion binding"/>
    <property type="evidence" value="ECO:0007669"/>
    <property type="project" value="UniProtKB-KW"/>
</dbReference>
<feature type="binding site" evidence="12">
    <location>
        <position position="241"/>
    </location>
    <ligand>
        <name>K(+)</name>
        <dbReference type="ChEBI" id="CHEBI:29103"/>
    </ligand>
</feature>
<dbReference type="UniPathway" id="UPA00916">
    <property type="reaction ID" value="UER00889"/>
</dbReference>
<dbReference type="CDD" id="cd01174">
    <property type="entry name" value="ribokinase"/>
    <property type="match status" value="1"/>
</dbReference>
<keyword evidence="12" id="KW-0963">Cytoplasm</keyword>
<evidence type="ECO:0000259" key="13">
    <source>
        <dbReference type="Pfam" id="PF00294"/>
    </source>
</evidence>
<dbReference type="RefSeq" id="WP_055120077.1">
    <property type="nucleotide sequence ID" value="NZ_CXWA01000009.1"/>
</dbReference>
<evidence type="ECO:0000256" key="3">
    <source>
        <dbReference type="ARBA" id="ARBA00016943"/>
    </source>
</evidence>
<keyword evidence="6 12" id="KW-0547">Nucleotide-binding</keyword>
<evidence type="ECO:0000256" key="8">
    <source>
        <dbReference type="ARBA" id="ARBA00022840"/>
    </source>
</evidence>
<feature type="binding site" evidence="12">
    <location>
        <begin position="37"/>
        <end position="41"/>
    </location>
    <ligand>
        <name>substrate</name>
    </ligand>
</feature>
<dbReference type="InterPro" id="IPR011877">
    <property type="entry name" value="Ribokinase"/>
</dbReference>
<dbReference type="EMBL" id="CXWC01000015">
    <property type="protein sequence ID" value="CTQ78427.1"/>
    <property type="molecule type" value="Genomic_DNA"/>
</dbReference>
<comment type="pathway">
    <text evidence="12">Carbohydrate metabolism; D-ribose degradation; D-ribose 5-phosphate from beta-D-ribopyranose: step 2/2.</text>
</comment>
<dbReference type="Proteomes" id="UP000049983">
    <property type="component" value="Unassembled WGS sequence"/>
</dbReference>
<dbReference type="PRINTS" id="PR00990">
    <property type="entry name" value="RIBOKINASE"/>
</dbReference>
<dbReference type="GO" id="GO:0019303">
    <property type="term" value="P:D-ribose catabolic process"/>
    <property type="evidence" value="ECO:0007669"/>
    <property type="project" value="UniProtKB-UniRule"/>
</dbReference>
<feature type="binding site" evidence="12">
    <location>
        <position position="239"/>
    </location>
    <ligand>
        <name>K(+)</name>
        <dbReference type="ChEBI" id="CHEBI:29103"/>
    </ligand>
</feature>
<dbReference type="PANTHER" id="PTHR10584">
    <property type="entry name" value="SUGAR KINASE"/>
    <property type="match status" value="1"/>
</dbReference>
<evidence type="ECO:0000256" key="7">
    <source>
        <dbReference type="ARBA" id="ARBA00022777"/>
    </source>
</evidence>
<feature type="binding site" evidence="12">
    <location>
        <position position="280"/>
    </location>
    <ligand>
        <name>K(+)</name>
        <dbReference type="ChEBI" id="CHEBI:29103"/>
    </ligand>
</feature>
<keyword evidence="7 12" id="KW-0418">Kinase</keyword>
<evidence type="ECO:0000256" key="12">
    <source>
        <dbReference type="HAMAP-Rule" id="MF_01987"/>
    </source>
</evidence>
<dbReference type="PROSITE" id="PS00584">
    <property type="entry name" value="PFKB_KINASES_2"/>
    <property type="match status" value="1"/>
</dbReference>
<keyword evidence="8 12" id="KW-0067">ATP-binding</keyword>
<reference evidence="15" key="1">
    <citation type="submission" date="2015-07" db="EMBL/GenBank/DDBJ databases">
        <authorList>
            <person name="Rodrigo-Torres Lidia"/>
            <person name="Arahal R.David."/>
        </authorList>
    </citation>
    <scope>NUCLEOTIDE SEQUENCE [LARGE SCALE GENOMIC DNA]</scope>
    <source>
        <strain evidence="15">CECT 5096</strain>
    </source>
</reference>
<evidence type="ECO:0000256" key="10">
    <source>
        <dbReference type="ARBA" id="ARBA00022958"/>
    </source>
</evidence>
<accession>A0A0M7B1W1</accession>
<dbReference type="InterPro" id="IPR002173">
    <property type="entry name" value="Carboh/pur_kinase_PfkB_CS"/>
</dbReference>
<feature type="binding site" evidence="12">
    <location>
        <position position="278"/>
    </location>
    <ligand>
        <name>K(+)</name>
        <dbReference type="ChEBI" id="CHEBI:29103"/>
    </ligand>
</feature>
<feature type="binding site" evidence="12">
    <location>
        <begin position="213"/>
        <end position="218"/>
    </location>
    <ligand>
        <name>ATP</name>
        <dbReference type="ChEBI" id="CHEBI:30616"/>
    </ligand>
</feature>
<comment type="caution">
    <text evidence="12">Lacks conserved residue(s) required for the propagation of feature annotation.</text>
</comment>
<comment type="cofactor">
    <cofactor evidence="12">
        <name>Mg(2+)</name>
        <dbReference type="ChEBI" id="CHEBI:18420"/>
    </cofactor>
    <text evidence="12">Requires a divalent cation, most likely magnesium in vivo, as an electrophilic catalyst to aid phosphoryl group transfer. It is the chelate of the metal and the nucleotide that is the actual substrate.</text>
</comment>
<evidence type="ECO:0000256" key="1">
    <source>
        <dbReference type="ARBA" id="ARBA00005380"/>
    </source>
</evidence>
<comment type="similarity">
    <text evidence="12">Belongs to the carbohydrate kinase PfkB family. Ribokinase subfamily.</text>
</comment>
<evidence type="ECO:0000256" key="9">
    <source>
        <dbReference type="ARBA" id="ARBA00022842"/>
    </source>
</evidence>
<evidence type="ECO:0000313" key="15">
    <source>
        <dbReference type="Proteomes" id="UP000049983"/>
    </source>
</evidence>
<dbReference type="InterPro" id="IPR029056">
    <property type="entry name" value="Ribokinase-like"/>
</dbReference>
<gene>
    <name evidence="14" type="primary">rbsK_2</name>
    <name evidence="12" type="synonym">rbsK</name>
    <name evidence="14" type="ORF">LA5096_05627</name>
</gene>
<evidence type="ECO:0000256" key="5">
    <source>
        <dbReference type="ARBA" id="ARBA00022723"/>
    </source>
</evidence>
<comment type="subunit">
    <text evidence="12">Homodimer.</text>
</comment>
<dbReference type="GO" id="GO:0004747">
    <property type="term" value="F:ribokinase activity"/>
    <property type="evidence" value="ECO:0007669"/>
    <property type="project" value="UniProtKB-UniRule"/>
</dbReference>
<evidence type="ECO:0000256" key="6">
    <source>
        <dbReference type="ARBA" id="ARBA00022741"/>
    </source>
</evidence>
<evidence type="ECO:0000256" key="4">
    <source>
        <dbReference type="ARBA" id="ARBA00022679"/>
    </source>
</evidence>
<comment type="function">
    <text evidence="12">Catalyzes the phosphorylation of ribose at O-5 in a reaction requiring ATP and magnesium. The resulting D-ribose-5-phosphate can then be used either for sythesis of nucleotides, histidine, and tryptophan, or as a component of the pentose phosphate pathway.</text>
</comment>
<dbReference type="SUPFAM" id="SSF53613">
    <property type="entry name" value="Ribokinase-like"/>
    <property type="match status" value="1"/>
</dbReference>
<proteinExistence type="inferred from homology"/>
<comment type="catalytic activity">
    <reaction evidence="12">
        <text>D-ribose + ATP = D-ribose 5-phosphate + ADP + H(+)</text>
        <dbReference type="Rhea" id="RHEA:13697"/>
        <dbReference type="ChEBI" id="CHEBI:15378"/>
        <dbReference type="ChEBI" id="CHEBI:30616"/>
        <dbReference type="ChEBI" id="CHEBI:47013"/>
        <dbReference type="ChEBI" id="CHEBI:78346"/>
        <dbReference type="ChEBI" id="CHEBI:456216"/>
        <dbReference type="EC" id="2.7.1.15"/>
    </reaction>
</comment>
<keyword evidence="9 12" id="KW-0460">Magnesium</keyword>
<comment type="similarity">
    <text evidence="1">Belongs to the carbohydrate kinase pfkB family.</text>
</comment>
<feature type="binding site" evidence="12">
    <location>
        <position position="275"/>
    </location>
    <ligand>
        <name>K(+)</name>
        <dbReference type="ChEBI" id="CHEBI:29103"/>
    </ligand>
</feature>
<dbReference type="STRING" id="311410.LA5095_05052"/>
<feature type="binding site" evidence="12">
    <location>
        <begin position="244"/>
        <end position="245"/>
    </location>
    <ligand>
        <name>ATP</name>
        <dbReference type="ChEBI" id="CHEBI:30616"/>
    </ligand>
</feature>
<evidence type="ECO:0000313" key="14">
    <source>
        <dbReference type="EMBL" id="CTQ78427.1"/>
    </source>
</evidence>
<keyword evidence="4 12" id="KW-0808">Transferase</keyword>
<feature type="binding site" evidence="12">
    <location>
        <position position="245"/>
    </location>
    <ligand>
        <name>substrate</name>
    </ligand>
</feature>
<feature type="binding site" evidence="12">
    <location>
        <begin position="9"/>
        <end position="11"/>
    </location>
    <ligand>
        <name>substrate</name>
    </ligand>
</feature>
<evidence type="ECO:0000256" key="2">
    <source>
        <dbReference type="ARBA" id="ARBA00012035"/>
    </source>
</evidence>
<comment type="activity regulation">
    <text evidence="12">Activated by a monovalent cation that binds near, but not in, the active site. The most likely occupant of the site in vivo is potassium. Ion binding induces a conformational change that may alter substrate affinity.</text>
</comment>
<dbReference type="EC" id="2.7.1.15" evidence="2 12"/>
<dbReference type="InterPro" id="IPR011611">
    <property type="entry name" value="PfkB_dom"/>
</dbReference>
<dbReference type="GeneID" id="97672871"/>
<organism evidence="14 15">
    <name type="scientific">Roseibium album</name>
    <dbReference type="NCBI Taxonomy" id="311410"/>
    <lineage>
        <taxon>Bacteria</taxon>
        <taxon>Pseudomonadati</taxon>
        <taxon>Pseudomonadota</taxon>
        <taxon>Alphaproteobacteria</taxon>
        <taxon>Hyphomicrobiales</taxon>
        <taxon>Stappiaceae</taxon>
        <taxon>Roseibium</taxon>
    </lineage>
</organism>
<feature type="binding site" evidence="12">
    <location>
        <position position="179"/>
    </location>
    <ligand>
        <name>ATP</name>
        <dbReference type="ChEBI" id="CHEBI:30616"/>
    </ligand>
</feature>
<dbReference type="InterPro" id="IPR002139">
    <property type="entry name" value="Ribo/fructo_kinase"/>
</dbReference>
<dbReference type="Pfam" id="PF00294">
    <property type="entry name" value="PfkB"/>
    <property type="match status" value="1"/>
</dbReference>
<feature type="active site" description="Proton acceptor" evidence="12">
    <location>
        <position position="245"/>
    </location>
</feature>